<dbReference type="RefSeq" id="WP_203760295.1">
    <property type="nucleotide sequence ID" value="NZ_BAAABO010000025.1"/>
</dbReference>
<keyword evidence="2" id="KW-1185">Reference proteome</keyword>
<comment type="caution">
    <text evidence="1">The sequence shown here is derived from an EMBL/GenBank/DDBJ whole genome shotgun (WGS) entry which is preliminary data.</text>
</comment>
<organism evidence="1 2">
    <name type="scientific">Paractinoplanes deccanensis</name>
    <dbReference type="NCBI Taxonomy" id="113561"/>
    <lineage>
        <taxon>Bacteria</taxon>
        <taxon>Bacillati</taxon>
        <taxon>Actinomycetota</taxon>
        <taxon>Actinomycetes</taxon>
        <taxon>Micromonosporales</taxon>
        <taxon>Micromonosporaceae</taxon>
        <taxon>Paractinoplanes</taxon>
    </lineage>
</organism>
<proteinExistence type="predicted"/>
<gene>
    <name evidence="1" type="ORF">Ade02nite_09780</name>
</gene>
<name>A0ABQ3XXE5_9ACTN</name>
<accession>A0ABQ3XXE5</accession>
<dbReference type="Proteomes" id="UP000609879">
    <property type="component" value="Unassembled WGS sequence"/>
</dbReference>
<protein>
    <submittedName>
        <fullName evidence="1">Uncharacterized protein</fullName>
    </submittedName>
</protein>
<sequence>MIVPRQAVVDELRRRGQDVRADFVERQLPEQVDSTRHGGLLATLHINLDELTESPERRPED</sequence>
<dbReference type="EMBL" id="BOMI01000014">
    <property type="protein sequence ID" value="GID72337.1"/>
    <property type="molecule type" value="Genomic_DNA"/>
</dbReference>
<reference evidence="1 2" key="1">
    <citation type="submission" date="2021-01" db="EMBL/GenBank/DDBJ databases">
        <title>Whole genome shotgun sequence of Actinoplanes deccanensis NBRC 13994.</title>
        <authorList>
            <person name="Komaki H."/>
            <person name="Tamura T."/>
        </authorList>
    </citation>
    <scope>NUCLEOTIDE SEQUENCE [LARGE SCALE GENOMIC DNA]</scope>
    <source>
        <strain evidence="1 2">NBRC 13994</strain>
    </source>
</reference>
<evidence type="ECO:0000313" key="2">
    <source>
        <dbReference type="Proteomes" id="UP000609879"/>
    </source>
</evidence>
<evidence type="ECO:0000313" key="1">
    <source>
        <dbReference type="EMBL" id="GID72337.1"/>
    </source>
</evidence>